<dbReference type="AlphaFoldDB" id="A0A4S4C2I9"/>
<feature type="domain" description="SRP54-type proteins GTP-binding" evidence="16">
    <location>
        <begin position="308"/>
        <end position="499"/>
    </location>
</feature>
<keyword evidence="7" id="KW-1005">Bacterial flagellum biogenesis</keyword>
<keyword evidence="10" id="KW-0472">Membrane</keyword>
<keyword evidence="5" id="KW-1003">Cell membrane</keyword>
<keyword evidence="17" id="KW-0282">Flagellum</keyword>
<evidence type="ECO:0000256" key="14">
    <source>
        <dbReference type="SAM" id="MobiDB-lite"/>
    </source>
</evidence>
<evidence type="ECO:0000256" key="3">
    <source>
        <dbReference type="ARBA" id="ARBA00014919"/>
    </source>
</evidence>
<dbReference type="GO" id="GO:0005886">
    <property type="term" value="C:plasma membrane"/>
    <property type="evidence" value="ECO:0007669"/>
    <property type="project" value="UniProtKB-SubCell"/>
</dbReference>
<evidence type="ECO:0000256" key="13">
    <source>
        <dbReference type="NCBIfam" id="TIGR03499"/>
    </source>
</evidence>
<feature type="domain" description="AAA+ ATPase" evidence="15">
    <location>
        <begin position="307"/>
        <end position="478"/>
    </location>
</feature>
<keyword evidence="6" id="KW-0547">Nucleotide-binding</keyword>
<dbReference type="GO" id="GO:0015031">
    <property type="term" value="P:protein transport"/>
    <property type="evidence" value="ECO:0007669"/>
    <property type="project" value="UniProtKB-KW"/>
</dbReference>
<gene>
    <name evidence="17" type="primary">flhF</name>
    <name evidence="17" type="ORF">E6C55_09045</name>
</gene>
<dbReference type="Pfam" id="PF00448">
    <property type="entry name" value="SRP54"/>
    <property type="match status" value="1"/>
</dbReference>
<evidence type="ECO:0000313" key="17">
    <source>
        <dbReference type="EMBL" id="THF81249.1"/>
    </source>
</evidence>
<dbReference type="GO" id="GO:0005047">
    <property type="term" value="F:signal recognition particle binding"/>
    <property type="evidence" value="ECO:0007669"/>
    <property type="project" value="TreeGrafter"/>
</dbReference>
<keyword evidence="11" id="KW-1006">Bacterial flagellum protein export</keyword>
<evidence type="ECO:0000256" key="11">
    <source>
        <dbReference type="ARBA" id="ARBA00023225"/>
    </source>
</evidence>
<dbReference type="OrthoDB" id="9778554at2"/>
<evidence type="ECO:0000256" key="1">
    <source>
        <dbReference type="ARBA" id="ARBA00004413"/>
    </source>
</evidence>
<evidence type="ECO:0000256" key="6">
    <source>
        <dbReference type="ARBA" id="ARBA00022741"/>
    </source>
</evidence>
<dbReference type="SMART" id="SM00382">
    <property type="entry name" value="AAA"/>
    <property type="match status" value="1"/>
</dbReference>
<dbReference type="GO" id="GO:0005525">
    <property type="term" value="F:GTP binding"/>
    <property type="evidence" value="ECO:0007669"/>
    <property type="project" value="UniProtKB-UniRule"/>
</dbReference>
<evidence type="ECO:0000256" key="10">
    <source>
        <dbReference type="ARBA" id="ARBA00023136"/>
    </source>
</evidence>
<feature type="compositionally biased region" description="Low complexity" evidence="14">
    <location>
        <begin position="64"/>
        <end position="85"/>
    </location>
</feature>
<dbReference type="NCBIfam" id="TIGR03499">
    <property type="entry name" value="FlhF"/>
    <property type="match status" value="1"/>
</dbReference>
<feature type="region of interest" description="Disordered" evidence="14">
    <location>
        <begin position="64"/>
        <end position="140"/>
    </location>
</feature>
<accession>A0A4S4C2I9</accession>
<dbReference type="Gene3D" id="1.20.120.1380">
    <property type="entry name" value="Flagellar FlhF biosynthesis protein, N domain"/>
    <property type="match status" value="1"/>
</dbReference>
<evidence type="ECO:0000259" key="16">
    <source>
        <dbReference type="SMART" id="SM00962"/>
    </source>
</evidence>
<comment type="caution">
    <text evidence="17">The sequence shown here is derived from an EMBL/GenBank/DDBJ whole genome shotgun (WGS) entry which is preliminary data.</text>
</comment>
<keyword evidence="9" id="KW-0342">GTP-binding</keyword>
<reference evidence="17 18" key="1">
    <citation type="submission" date="2019-04" db="EMBL/GenBank/DDBJ databases">
        <title>Cohnella sp. nov. isolated from preserved vegetables.</title>
        <authorList>
            <person name="Lin S.-Y."/>
            <person name="Hung M.-H."/>
            <person name="Young C.-C."/>
        </authorList>
    </citation>
    <scope>NUCLEOTIDE SEQUENCE [LARGE SCALE GENOMIC DNA]</scope>
    <source>
        <strain evidence="17 18">CC-MHH1044</strain>
    </source>
</reference>
<dbReference type="SUPFAM" id="SSF52540">
    <property type="entry name" value="P-loop containing nucleoside triphosphate hydrolases"/>
    <property type="match status" value="1"/>
</dbReference>
<feature type="region of interest" description="Disordered" evidence="14">
    <location>
        <begin position="180"/>
        <end position="205"/>
    </location>
</feature>
<feature type="compositionally biased region" description="Low complexity" evidence="14">
    <location>
        <begin position="131"/>
        <end position="140"/>
    </location>
</feature>
<dbReference type="GO" id="GO:0044781">
    <property type="term" value="P:bacterial-type flagellum organization"/>
    <property type="evidence" value="ECO:0007669"/>
    <property type="project" value="UniProtKB-UniRule"/>
</dbReference>
<proteinExistence type="inferred from homology"/>
<dbReference type="FunFam" id="3.40.50.300:FF:000695">
    <property type="entry name" value="Flagellar biosynthesis regulator FlhF"/>
    <property type="match status" value="1"/>
</dbReference>
<keyword evidence="17" id="KW-0966">Cell projection</keyword>
<dbReference type="InterPro" id="IPR027417">
    <property type="entry name" value="P-loop_NTPase"/>
</dbReference>
<dbReference type="InterPro" id="IPR003593">
    <property type="entry name" value="AAA+_ATPase"/>
</dbReference>
<keyword evidence="18" id="KW-1185">Reference proteome</keyword>
<keyword evidence="8" id="KW-0653">Protein transport</keyword>
<evidence type="ECO:0000313" key="18">
    <source>
        <dbReference type="Proteomes" id="UP000310636"/>
    </source>
</evidence>
<sequence>MKVKRYVVQDLPEAVQKIRAELGSDAVILNTKEIRIGGFLGMFRKKRVEVFAAIDEQSARSNPAAAAARALRPQAQLQPRAVPPTASAPPSPSSADSPLTAGAGIPDEPGSFLPPQAVRSRYSQGNAPRSAAPVATLEPAPTAEASAAKAASAVRPPAAEGSSQGAAEAALELIAGMSAGRRPSAEERGAPPPPVRGEPWAAERQERGRIVEDETAQLLQELRAMKEMMKEMNRQQSFRIIPEPVMKLAKTLAEQGVEPYLVERFAETVMERVEGGDADDAGRVYEAASGVLREWLLPSIGQGISANTRIVNFVGPTGVGKTTTIAKLAADQAFVHRRAVGFITADTYRIAAVDQLRTYAEILNIPLEVVFSSSELPKAYRKLEDRDLIFMDTAGRNYRNELFVSEVNALLSPGEQSESILVLSLTHKYQDMKQVAAQFAKYGVKRLLFTKMDETDSFGSILNLVQAFDYEISYLTCGQTVPDDIRNFDPEDMIRRLLGELRNE</sequence>
<evidence type="ECO:0000259" key="15">
    <source>
        <dbReference type="SMART" id="SM00382"/>
    </source>
</evidence>
<dbReference type="RefSeq" id="WP_136369459.1">
    <property type="nucleotide sequence ID" value="NZ_SSOB01000009.1"/>
</dbReference>
<comment type="function">
    <text evidence="12">Necessary for flagellar biosynthesis. May be involved in translocation of the flagellum.</text>
</comment>
<evidence type="ECO:0000256" key="12">
    <source>
        <dbReference type="ARBA" id="ARBA00025337"/>
    </source>
</evidence>
<evidence type="ECO:0000256" key="9">
    <source>
        <dbReference type="ARBA" id="ARBA00023134"/>
    </source>
</evidence>
<dbReference type="Gene3D" id="3.40.50.300">
    <property type="entry name" value="P-loop containing nucleotide triphosphate hydrolases"/>
    <property type="match status" value="1"/>
</dbReference>
<evidence type="ECO:0000256" key="4">
    <source>
        <dbReference type="ARBA" id="ARBA00022448"/>
    </source>
</evidence>
<dbReference type="GO" id="GO:0006614">
    <property type="term" value="P:SRP-dependent cotranslational protein targeting to membrane"/>
    <property type="evidence" value="ECO:0007669"/>
    <property type="project" value="UniProtKB-UniRule"/>
</dbReference>
<evidence type="ECO:0000256" key="2">
    <source>
        <dbReference type="ARBA" id="ARBA00008531"/>
    </source>
</evidence>
<keyword evidence="4" id="KW-0813">Transport</keyword>
<dbReference type="InterPro" id="IPR000897">
    <property type="entry name" value="SRP54_GTPase_dom"/>
</dbReference>
<dbReference type="CDD" id="cd17873">
    <property type="entry name" value="FlhF"/>
    <property type="match status" value="1"/>
</dbReference>
<comment type="subcellular location">
    <subcellularLocation>
        <location evidence="1">Cell membrane</location>
        <topology evidence="1">Peripheral membrane protein</topology>
        <orientation evidence="1">Cytoplasmic side</orientation>
    </subcellularLocation>
</comment>
<comment type="similarity">
    <text evidence="2">Belongs to the GTP-binding SRP family.</text>
</comment>
<name>A0A4S4C2I9_9BACL</name>
<keyword evidence="17" id="KW-0969">Cilium</keyword>
<dbReference type="Proteomes" id="UP000310636">
    <property type="component" value="Unassembled WGS sequence"/>
</dbReference>
<dbReference type="SMART" id="SM00962">
    <property type="entry name" value="SRP54"/>
    <property type="match status" value="1"/>
</dbReference>
<evidence type="ECO:0000256" key="5">
    <source>
        <dbReference type="ARBA" id="ARBA00022475"/>
    </source>
</evidence>
<dbReference type="GO" id="GO:0003924">
    <property type="term" value="F:GTPase activity"/>
    <property type="evidence" value="ECO:0007669"/>
    <property type="project" value="UniProtKB-UniRule"/>
</dbReference>
<dbReference type="EMBL" id="SSOB01000009">
    <property type="protein sequence ID" value="THF81249.1"/>
    <property type="molecule type" value="Genomic_DNA"/>
</dbReference>
<dbReference type="PANTHER" id="PTHR43134:SF3">
    <property type="entry name" value="FLAGELLAR BIOSYNTHESIS PROTEIN FLHF"/>
    <property type="match status" value="1"/>
</dbReference>
<organism evidence="17 18">
    <name type="scientific">Cohnella fermenti</name>
    <dbReference type="NCBI Taxonomy" id="2565925"/>
    <lineage>
        <taxon>Bacteria</taxon>
        <taxon>Bacillati</taxon>
        <taxon>Bacillota</taxon>
        <taxon>Bacilli</taxon>
        <taxon>Bacillales</taxon>
        <taxon>Paenibacillaceae</taxon>
        <taxon>Cohnella</taxon>
    </lineage>
</organism>
<dbReference type="PANTHER" id="PTHR43134">
    <property type="entry name" value="SIGNAL RECOGNITION PARTICLE RECEPTOR SUBUNIT ALPHA"/>
    <property type="match status" value="1"/>
</dbReference>
<evidence type="ECO:0000256" key="7">
    <source>
        <dbReference type="ARBA" id="ARBA00022795"/>
    </source>
</evidence>
<dbReference type="InterPro" id="IPR047040">
    <property type="entry name" value="FlhF__GTPase_dom"/>
</dbReference>
<evidence type="ECO:0000256" key="8">
    <source>
        <dbReference type="ARBA" id="ARBA00022927"/>
    </source>
</evidence>
<dbReference type="InterPro" id="IPR020006">
    <property type="entry name" value="FlhF"/>
</dbReference>
<protein>
    <recommendedName>
        <fullName evidence="3 13">Flagellar biosynthesis protein FlhF</fullName>
    </recommendedName>
</protein>